<dbReference type="InterPro" id="IPR017871">
    <property type="entry name" value="ABC_transporter-like_CS"/>
</dbReference>
<keyword evidence="3" id="KW-0547">Nucleotide-binding</keyword>
<evidence type="ECO:0000313" key="6">
    <source>
        <dbReference type="EMBL" id="MFC5150550.1"/>
    </source>
</evidence>
<dbReference type="GO" id="GO:0005524">
    <property type="term" value="F:ATP binding"/>
    <property type="evidence" value="ECO:0007669"/>
    <property type="project" value="UniProtKB-KW"/>
</dbReference>
<dbReference type="RefSeq" id="WP_344476758.1">
    <property type="nucleotide sequence ID" value="NZ_BAAASB010000007.1"/>
</dbReference>
<dbReference type="PANTHER" id="PTHR43776:SF7">
    <property type="entry name" value="D,D-DIPEPTIDE TRANSPORT ATP-BINDING PROTEIN DDPF-RELATED"/>
    <property type="match status" value="1"/>
</dbReference>
<keyword evidence="4 6" id="KW-0067">ATP-binding</keyword>
<comment type="caution">
    <text evidence="6">The sequence shown here is derived from an EMBL/GenBank/DDBJ whole genome shotgun (WGS) entry which is preliminary data.</text>
</comment>
<evidence type="ECO:0000256" key="1">
    <source>
        <dbReference type="ARBA" id="ARBA00005417"/>
    </source>
</evidence>
<dbReference type="InterPro" id="IPR003439">
    <property type="entry name" value="ABC_transporter-like_ATP-bd"/>
</dbReference>
<dbReference type="SMART" id="SM00382">
    <property type="entry name" value="AAA"/>
    <property type="match status" value="2"/>
</dbReference>
<evidence type="ECO:0000313" key="7">
    <source>
        <dbReference type="Proteomes" id="UP001596160"/>
    </source>
</evidence>
<dbReference type="NCBIfam" id="NF008453">
    <property type="entry name" value="PRK11308.1"/>
    <property type="match status" value="2"/>
</dbReference>
<dbReference type="CDD" id="cd03257">
    <property type="entry name" value="ABC_NikE_OppD_transporters"/>
    <property type="match status" value="2"/>
</dbReference>
<dbReference type="PANTHER" id="PTHR43776">
    <property type="entry name" value="TRANSPORT ATP-BINDING PROTEIN"/>
    <property type="match status" value="1"/>
</dbReference>
<dbReference type="Pfam" id="PF00005">
    <property type="entry name" value="ABC_tran"/>
    <property type="match status" value="2"/>
</dbReference>
<dbReference type="PROSITE" id="PS50893">
    <property type="entry name" value="ABC_TRANSPORTER_2"/>
    <property type="match status" value="2"/>
</dbReference>
<dbReference type="Gene3D" id="3.40.50.300">
    <property type="entry name" value="P-loop containing nucleotide triphosphate hydrolases"/>
    <property type="match status" value="2"/>
</dbReference>
<organism evidence="6 7">
    <name type="scientific">Streptomyces amakusaensis</name>
    <dbReference type="NCBI Taxonomy" id="67271"/>
    <lineage>
        <taxon>Bacteria</taxon>
        <taxon>Bacillati</taxon>
        <taxon>Actinomycetota</taxon>
        <taxon>Actinomycetes</taxon>
        <taxon>Kitasatosporales</taxon>
        <taxon>Streptomycetaceae</taxon>
        <taxon>Streptomyces</taxon>
    </lineage>
</organism>
<name>A0ABW0A9U2_9ACTN</name>
<evidence type="ECO:0000256" key="2">
    <source>
        <dbReference type="ARBA" id="ARBA00022448"/>
    </source>
</evidence>
<keyword evidence="7" id="KW-1185">Reference proteome</keyword>
<keyword evidence="2" id="KW-0813">Transport</keyword>
<feature type="domain" description="ABC transporter" evidence="5">
    <location>
        <begin position="6"/>
        <end position="255"/>
    </location>
</feature>
<dbReference type="Proteomes" id="UP001596160">
    <property type="component" value="Unassembled WGS sequence"/>
</dbReference>
<feature type="domain" description="ABC transporter" evidence="5">
    <location>
        <begin position="295"/>
        <end position="538"/>
    </location>
</feature>
<dbReference type="SUPFAM" id="SSF52540">
    <property type="entry name" value="P-loop containing nucleoside triphosphate hydrolases"/>
    <property type="match status" value="2"/>
</dbReference>
<dbReference type="EMBL" id="JBHSKP010000001">
    <property type="protein sequence ID" value="MFC5150550.1"/>
    <property type="molecule type" value="Genomic_DNA"/>
</dbReference>
<dbReference type="InterPro" id="IPR027417">
    <property type="entry name" value="P-loop_NTPase"/>
</dbReference>
<accession>A0ABW0A9U2</accession>
<evidence type="ECO:0000256" key="3">
    <source>
        <dbReference type="ARBA" id="ARBA00022741"/>
    </source>
</evidence>
<proteinExistence type="inferred from homology"/>
<gene>
    <name evidence="6" type="ORF">ACFPRH_02230</name>
</gene>
<evidence type="ECO:0000259" key="5">
    <source>
        <dbReference type="PROSITE" id="PS50893"/>
    </source>
</evidence>
<dbReference type="InterPro" id="IPR013563">
    <property type="entry name" value="Oligopep_ABC_C"/>
</dbReference>
<reference evidence="7" key="1">
    <citation type="journal article" date="2019" name="Int. J. Syst. Evol. Microbiol.">
        <title>The Global Catalogue of Microorganisms (GCM) 10K type strain sequencing project: providing services to taxonomists for standard genome sequencing and annotation.</title>
        <authorList>
            <consortium name="The Broad Institute Genomics Platform"/>
            <consortium name="The Broad Institute Genome Sequencing Center for Infectious Disease"/>
            <person name="Wu L."/>
            <person name="Ma J."/>
        </authorList>
    </citation>
    <scope>NUCLEOTIDE SEQUENCE [LARGE SCALE GENOMIC DNA]</scope>
    <source>
        <strain evidence="7">PCU 266</strain>
    </source>
</reference>
<evidence type="ECO:0000256" key="4">
    <source>
        <dbReference type="ARBA" id="ARBA00022840"/>
    </source>
</evidence>
<dbReference type="InterPro" id="IPR050319">
    <property type="entry name" value="ABC_transp_ATP-bind"/>
</dbReference>
<protein>
    <submittedName>
        <fullName evidence="6">Dipeptide ABC transporter ATP-binding protein</fullName>
    </submittedName>
</protein>
<comment type="similarity">
    <text evidence="1">Belongs to the ABC transporter superfamily.</text>
</comment>
<dbReference type="Pfam" id="PF08352">
    <property type="entry name" value="oligo_HPY"/>
    <property type="match status" value="2"/>
</dbReference>
<dbReference type="PROSITE" id="PS00211">
    <property type="entry name" value="ABC_TRANSPORTER_1"/>
    <property type="match status" value="2"/>
</dbReference>
<dbReference type="NCBIfam" id="NF007739">
    <property type="entry name" value="PRK10419.1"/>
    <property type="match status" value="2"/>
</dbReference>
<sequence>MTTPLVEVENLVVEFPGGGGARAVDGLSFVLPQGRALGLVGESGSGKSTVAGALLGLHRGTGALTSGSVRVGGTDVAEASPAALRELRGGVAAMVFQDPLSSLDPYYAIGDQIAEVYRVHTRASRRAARARAVEVLERVGIPDAPRRARSRPHEFSGGMRQRALIAMALACEPRLLIADEPTTALDVTVQAQILDLLHGLREETGMGLLLVTHDVGVAAESVDEVLVMKEGREVERGPVGEVLTAPRQPYTRALLAAVPRITAVPSPAPAPAPAPAPVSVSAVAREGSGPGDALLEVSGLRREFGRGKNRVVALDGVDLTVHAGTTLGVVGESGSGKTTLGRVLVRLLDPTAGQVRYDGTEIGSLSEKALRPHRRELQMVFQDPVASLNPRRSVGESIADPLRAAGVRDEELIRRRVRESLERVGLDPDRYAAYPHEFSGGQRQRVGIARALIAEPRLIVCDEPVSALDVTTQAQVTGLLRELQRELGLALVFIAHDLAVVRQISDRVAVMRHGRIVEQGPVDEVYGAPRDPYTRQLLAAVPALDPALARARRSARRELAAA</sequence>
<dbReference type="InterPro" id="IPR003593">
    <property type="entry name" value="AAA+_ATPase"/>
</dbReference>